<keyword evidence="16" id="KW-1185">Reference proteome</keyword>
<gene>
    <name evidence="14" type="ORF">NEIELOOT_01335</name>
    <name evidence="13" type="ORF">NELON_01300</name>
</gene>
<dbReference type="InterPro" id="IPR037682">
    <property type="entry name" value="TonB_C"/>
</dbReference>
<comment type="similarity">
    <text evidence="2">Belongs to the TonB family.</text>
</comment>
<dbReference type="GO" id="GO:0098797">
    <property type="term" value="C:plasma membrane protein complex"/>
    <property type="evidence" value="ECO:0007669"/>
    <property type="project" value="TreeGrafter"/>
</dbReference>
<dbReference type="PATRIC" id="fig|546263.7.peg.277"/>
<evidence type="ECO:0000259" key="12">
    <source>
        <dbReference type="PROSITE" id="PS52015"/>
    </source>
</evidence>
<name>D4DQJ6_NEIEG</name>
<dbReference type="GO" id="GO:0015031">
    <property type="term" value="P:protein transport"/>
    <property type="evidence" value="ECO:0007669"/>
    <property type="project" value="UniProtKB-KW"/>
</dbReference>
<dbReference type="Gene3D" id="3.30.1150.10">
    <property type="match status" value="1"/>
</dbReference>
<dbReference type="InterPro" id="IPR051045">
    <property type="entry name" value="TonB-dependent_transducer"/>
</dbReference>
<reference evidence="14 15" key="1">
    <citation type="submission" date="2010-02" db="EMBL/GenBank/DDBJ databases">
        <authorList>
            <person name="Weinstock G."/>
            <person name="Sodergren E."/>
            <person name="Clifton S."/>
            <person name="Fulton L."/>
            <person name="Fulton B."/>
            <person name="Courtney L."/>
            <person name="Fronick C."/>
            <person name="Harrison M."/>
            <person name="Strong C."/>
            <person name="Farmer C."/>
            <person name="Delahaunty K."/>
            <person name="Markovic C."/>
            <person name="Hall O."/>
            <person name="Minx P."/>
            <person name="Tomlinson C."/>
            <person name="Mitreva M."/>
            <person name="Nelson J."/>
            <person name="Hou S."/>
            <person name="Wollam A."/>
            <person name="Pepin K.H."/>
            <person name="Johnson M."/>
            <person name="Bhonagiri V."/>
            <person name="Zhang X."/>
            <person name="Suruliraj S."/>
            <person name="Warren W."/>
            <person name="Chinwalla A."/>
            <person name="Mardis E.R."/>
            <person name="Wilson R.K."/>
        </authorList>
    </citation>
    <scope>NUCLEOTIDE SEQUENCE [LARGE SCALE GENOMIC DNA]</scope>
    <source>
        <strain evidence="14 15">ATCC 29315</strain>
    </source>
</reference>
<dbReference type="Pfam" id="PF03544">
    <property type="entry name" value="TonB_C"/>
    <property type="match status" value="1"/>
</dbReference>
<keyword evidence="8" id="KW-1133">Transmembrane helix</keyword>
<evidence type="ECO:0000256" key="9">
    <source>
        <dbReference type="ARBA" id="ARBA00023136"/>
    </source>
</evidence>
<proteinExistence type="inferred from homology"/>
<feature type="domain" description="TonB C-terminal" evidence="12">
    <location>
        <begin position="146"/>
        <end position="236"/>
    </location>
</feature>
<keyword evidence="6" id="KW-0812">Transmembrane</keyword>
<accession>D4DQJ6</accession>
<evidence type="ECO:0000313" key="15">
    <source>
        <dbReference type="Proteomes" id="UP000005536"/>
    </source>
</evidence>
<evidence type="ECO:0000256" key="8">
    <source>
        <dbReference type="ARBA" id="ARBA00022989"/>
    </source>
</evidence>
<comment type="subcellular location">
    <subcellularLocation>
        <location evidence="1">Cell inner membrane</location>
        <topology evidence="1">Single-pass membrane protein</topology>
        <orientation evidence="1">Periplasmic side</orientation>
    </subcellularLocation>
</comment>
<keyword evidence="9" id="KW-0472">Membrane</keyword>
<dbReference type="NCBIfam" id="TIGR01352">
    <property type="entry name" value="tonB_Cterm"/>
    <property type="match status" value="1"/>
</dbReference>
<evidence type="ECO:0000313" key="13">
    <source>
        <dbReference type="EMBL" id="AJE17649.1"/>
    </source>
</evidence>
<evidence type="ECO:0000256" key="5">
    <source>
        <dbReference type="ARBA" id="ARBA00022519"/>
    </source>
</evidence>
<evidence type="ECO:0000256" key="6">
    <source>
        <dbReference type="ARBA" id="ARBA00022692"/>
    </source>
</evidence>
<keyword evidence="7" id="KW-0653">Protein transport</keyword>
<dbReference type="KEGG" id="nel:NELON_01300"/>
<feature type="compositionally biased region" description="Low complexity" evidence="10">
    <location>
        <begin position="22"/>
        <end position="34"/>
    </location>
</feature>
<evidence type="ECO:0000256" key="7">
    <source>
        <dbReference type="ARBA" id="ARBA00022927"/>
    </source>
</evidence>
<dbReference type="Proteomes" id="UP000005536">
    <property type="component" value="Unassembled WGS sequence"/>
</dbReference>
<dbReference type="InterPro" id="IPR006260">
    <property type="entry name" value="TonB/TolA_C"/>
</dbReference>
<protein>
    <submittedName>
        <fullName evidence="13">Energy transducer TonB</fullName>
    </submittedName>
    <submittedName>
        <fullName evidence="14">TonB family domain protein</fullName>
    </submittedName>
</protein>
<dbReference type="GO" id="GO:0031992">
    <property type="term" value="F:energy transducer activity"/>
    <property type="evidence" value="ECO:0007669"/>
    <property type="project" value="TreeGrafter"/>
</dbReference>
<keyword evidence="4" id="KW-1003">Cell membrane</keyword>
<dbReference type="PANTHER" id="PTHR33446">
    <property type="entry name" value="PROTEIN TONB-RELATED"/>
    <property type="match status" value="1"/>
</dbReference>
<dbReference type="GO" id="GO:0055085">
    <property type="term" value="P:transmembrane transport"/>
    <property type="evidence" value="ECO:0007669"/>
    <property type="project" value="InterPro"/>
</dbReference>
<dbReference type="EMBL" id="ADBF01000032">
    <property type="protein sequence ID" value="EFE49875.1"/>
    <property type="molecule type" value="Genomic_DNA"/>
</dbReference>
<keyword evidence="11" id="KW-0732">Signal</keyword>
<evidence type="ECO:0000256" key="3">
    <source>
        <dbReference type="ARBA" id="ARBA00022448"/>
    </source>
</evidence>
<dbReference type="EMBL" id="CP007726">
    <property type="protein sequence ID" value="AJE17649.1"/>
    <property type="molecule type" value="Genomic_DNA"/>
</dbReference>
<dbReference type="RefSeq" id="WP_003771857.1">
    <property type="nucleotide sequence ID" value="NZ_CP007726.1"/>
</dbReference>
<dbReference type="SUPFAM" id="SSF74653">
    <property type="entry name" value="TolA/TonB C-terminal domain"/>
    <property type="match status" value="1"/>
</dbReference>
<dbReference type="PROSITE" id="PS52015">
    <property type="entry name" value="TONB_CTD"/>
    <property type="match status" value="1"/>
</dbReference>
<reference evidence="13 16" key="3">
    <citation type="journal article" date="2015" name="PLoS Genet.">
        <title>Common Cell Shape Evolution of Two Nasopharyngeal Pathogens.</title>
        <authorList>
            <person name="Veyrier F.J."/>
            <person name="Biais N."/>
            <person name="Morales P."/>
            <person name="Belkacem N."/>
            <person name="Guilhen C."/>
            <person name="Ranjeva S."/>
            <person name="Sismeiro O."/>
            <person name="Pehau-Arnaudet G."/>
            <person name="Rocha E.P."/>
            <person name="Werts C."/>
            <person name="Taha M.K."/>
            <person name="Boneca I.G."/>
        </authorList>
    </citation>
    <scope>NUCLEOTIDE SEQUENCE [LARGE SCALE GENOMIC DNA]</scope>
    <source>
        <strain evidence="13 16">ATCC 29315</strain>
    </source>
</reference>
<evidence type="ECO:0000256" key="10">
    <source>
        <dbReference type="SAM" id="MobiDB-lite"/>
    </source>
</evidence>
<evidence type="ECO:0000313" key="14">
    <source>
        <dbReference type="EMBL" id="EFE49875.1"/>
    </source>
</evidence>
<evidence type="ECO:0000256" key="2">
    <source>
        <dbReference type="ARBA" id="ARBA00006555"/>
    </source>
</evidence>
<keyword evidence="5" id="KW-0997">Cell inner membrane</keyword>
<sequence>MSRPLILLSAALLSAAPAAQAAPKAAKKTPAAAAGRQNAEETVRLPPVFREAETDKTGFPQTGRAIWRLHADANGKIVRREQKTDRAVAKQAAAIGDLPQEFPPRERCGERQSKSGASETVCRNVPFTVVQEVYFVMPKNPAIDKTQFAGVVQTVPPRPVYSPLSMENGEEGTSVVRAAVAPDGRAYGAHTEKSSGHPRLDRFAVKGMDAARFQPACYRGKPVWQAVSSKIEFKLD</sequence>
<reference evidence="16" key="2">
    <citation type="submission" date="2014-05" db="EMBL/GenBank/DDBJ databases">
        <title>Complete Genome sequence of Neisseria elongata subsp. glycolytica.</title>
        <authorList>
            <person name="Veyrier F.J."/>
            <person name="Taha M.-K."/>
        </authorList>
    </citation>
    <scope>NUCLEOTIDE SEQUENCE [LARGE SCALE GENOMIC DNA]</scope>
    <source>
        <strain evidence="16">ATCC 29315</strain>
    </source>
</reference>
<evidence type="ECO:0000256" key="1">
    <source>
        <dbReference type="ARBA" id="ARBA00004383"/>
    </source>
</evidence>
<organism evidence="14 15">
    <name type="scientific">Neisseria elongata subsp. glycolytica ATCC 29315</name>
    <dbReference type="NCBI Taxonomy" id="546263"/>
    <lineage>
        <taxon>Bacteria</taxon>
        <taxon>Pseudomonadati</taxon>
        <taxon>Pseudomonadota</taxon>
        <taxon>Betaproteobacteria</taxon>
        <taxon>Neisseriales</taxon>
        <taxon>Neisseriaceae</taxon>
        <taxon>Neisseria</taxon>
    </lineage>
</organism>
<feature type="chain" id="PRO_5010495073" evidence="11">
    <location>
        <begin position="22"/>
        <end position="236"/>
    </location>
</feature>
<evidence type="ECO:0000313" key="16">
    <source>
        <dbReference type="Proteomes" id="UP000031392"/>
    </source>
</evidence>
<evidence type="ECO:0000256" key="11">
    <source>
        <dbReference type="SAM" id="SignalP"/>
    </source>
</evidence>
<dbReference type="AlphaFoldDB" id="D4DQJ6"/>
<dbReference type="PANTHER" id="PTHR33446:SF2">
    <property type="entry name" value="PROTEIN TONB"/>
    <property type="match status" value="1"/>
</dbReference>
<keyword evidence="3" id="KW-0813">Transport</keyword>
<feature type="region of interest" description="Disordered" evidence="10">
    <location>
        <begin position="22"/>
        <end position="42"/>
    </location>
</feature>
<dbReference type="Proteomes" id="UP000031392">
    <property type="component" value="Chromosome"/>
</dbReference>
<evidence type="ECO:0000256" key="4">
    <source>
        <dbReference type="ARBA" id="ARBA00022475"/>
    </source>
</evidence>
<dbReference type="STRING" id="546263.NELON_01300"/>
<dbReference type="HOGENOM" id="CLU_982917_0_0_4"/>
<feature type="signal peptide" evidence="11">
    <location>
        <begin position="1"/>
        <end position="21"/>
    </location>
</feature>